<protein>
    <submittedName>
        <fullName evidence="7">ATP-dependent helicase HrpB</fullName>
        <ecNumber evidence="7">3.6.4.13</ecNumber>
    </submittedName>
</protein>
<dbReference type="InterPro" id="IPR056329">
    <property type="entry name" value="CON_HrpB"/>
</dbReference>
<dbReference type="AlphaFoldDB" id="A0A6G7CFV2"/>
<proteinExistence type="predicted"/>
<evidence type="ECO:0000313" key="7">
    <source>
        <dbReference type="EMBL" id="QIH40918.1"/>
    </source>
</evidence>
<evidence type="ECO:0000313" key="8">
    <source>
        <dbReference type="Proteomes" id="UP000503003"/>
    </source>
</evidence>
<dbReference type="CDD" id="cd18791">
    <property type="entry name" value="SF2_C_RHA"/>
    <property type="match status" value="1"/>
</dbReference>
<dbReference type="Gene3D" id="3.40.50.300">
    <property type="entry name" value="P-loop containing nucleotide triphosphate hydrolases"/>
    <property type="match status" value="2"/>
</dbReference>
<dbReference type="Pfam" id="PF24473">
    <property type="entry name" value="CON_HrpB"/>
    <property type="match status" value="1"/>
</dbReference>
<evidence type="ECO:0000256" key="1">
    <source>
        <dbReference type="ARBA" id="ARBA00022741"/>
    </source>
</evidence>
<dbReference type="CDD" id="cd17990">
    <property type="entry name" value="DEXHc_HrpB"/>
    <property type="match status" value="1"/>
</dbReference>
<dbReference type="Proteomes" id="UP000503003">
    <property type="component" value="Chromosome 1"/>
</dbReference>
<dbReference type="EC" id="3.6.4.13" evidence="7"/>
<dbReference type="GO" id="GO:0016787">
    <property type="term" value="F:hydrolase activity"/>
    <property type="evidence" value="ECO:0007669"/>
    <property type="project" value="UniProtKB-KW"/>
</dbReference>
<dbReference type="PANTHER" id="PTHR43519:SF1">
    <property type="entry name" value="ATP-DEPENDENT RNA HELICASE HRPB"/>
    <property type="match status" value="1"/>
</dbReference>
<evidence type="ECO:0000256" key="2">
    <source>
        <dbReference type="ARBA" id="ARBA00022801"/>
    </source>
</evidence>
<dbReference type="Pfam" id="PF00271">
    <property type="entry name" value="Helicase_C"/>
    <property type="match status" value="1"/>
</dbReference>
<dbReference type="InterPro" id="IPR049614">
    <property type="entry name" value="HrpB_DEXH"/>
</dbReference>
<dbReference type="NCBIfam" id="NF008662">
    <property type="entry name" value="PRK11664.1"/>
    <property type="match status" value="1"/>
</dbReference>
<dbReference type="FunFam" id="3.40.50.300:FF:002462">
    <property type="entry name" value="ATP-dependent helicase HrpB"/>
    <property type="match status" value="1"/>
</dbReference>
<dbReference type="NCBIfam" id="TIGR01970">
    <property type="entry name" value="DEAH_box_HrpB"/>
    <property type="match status" value="1"/>
</dbReference>
<dbReference type="Pfam" id="PF00270">
    <property type="entry name" value="DEAD"/>
    <property type="match status" value="1"/>
</dbReference>
<keyword evidence="8" id="KW-1185">Reference proteome</keyword>
<dbReference type="GO" id="GO:0005524">
    <property type="term" value="F:ATP binding"/>
    <property type="evidence" value="ECO:0007669"/>
    <property type="project" value="UniProtKB-KW"/>
</dbReference>
<dbReference type="InterPro" id="IPR007502">
    <property type="entry name" value="Helicase-assoc_dom"/>
</dbReference>
<feature type="domain" description="Helicase ATP-binding" evidence="5">
    <location>
        <begin position="14"/>
        <end position="177"/>
    </location>
</feature>
<dbReference type="KEGG" id="vzi:G5S32_02490"/>
<evidence type="ECO:0000256" key="4">
    <source>
        <dbReference type="ARBA" id="ARBA00022840"/>
    </source>
</evidence>
<dbReference type="PIRSF" id="PIRSF005496">
    <property type="entry name" value="ATP_hel_hrpB"/>
    <property type="match status" value="1"/>
</dbReference>
<dbReference type="Pfam" id="PF08482">
    <property type="entry name" value="HrpB_C"/>
    <property type="match status" value="1"/>
</dbReference>
<name>A0A6G7CFV2_9VIBR</name>
<evidence type="ECO:0000259" key="6">
    <source>
        <dbReference type="PROSITE" id="PS51194"/>
    </source>
</evidence>
<keyword evidence="4" id="KW-0067">ATP-binding</keyword>
<keyword evidence="3 7" id="KW-0347">Helicase</keyword>
<dbReference type="SMART" id="SM00487">
    <property type="entry name" value="DEXDc"/>
    <property type="match status" value="1"/>
</dbReference>
<keyword evidence="2 7" id="KW-0378">Hydrolase</keyword>
<dbReference type="SUPFAM" id="SSF52540">
    <property type="entry name" value="P-loop containing nucleoside triphosphate hydrolases"/>
    <property type="match status" value="1"/>
</dbReference>
<dbReference type="PROSITE" id="PS51192">
    <property type="entry name" value="HELICASE_ATP_BIND_1"/>
    <property type="match status" value="1"/>
</dbReference>
<dbReference type="FunFam" id="3.40.50.300:FF:002125">
    <property type="entry name" value="ATP-dependent helicase HrpB"/>
    <property type="match status" value="1"/>
</dbReference>
<gene>
    <name evidence="7" type="primary">hrpB</name>
    <name evidence="7" type="ORF">G5S32_02490</name>
</gene>
<dbReference type="InterPro" id="IPR001650">
    <property type="entry name" value="Helicase_C-like"/>
</dbReference>
<evidence type="ECO:0000259" key="5">
    <source>
        <dbReference type="PROSITE" id="PS51192"/>
    </source>
</evidence>
<organism evidence="7 8">
    <name type="scientific">Vibrio ziniensis</name>
    <dbReference type="NCBI Taxonomy" id="2711221"/>
    <lineage>
        <taxon>Bacteria</taxon>
        <taxon>Pseudomonadati</taxon>
        <taxon>Pseudomonadota</taxon>
        <taxon>Gammaproteobacteria</taxon>
        <taxon>Vibrionales</taxon>
        <taxon>Vibrionaceae</taxon>
        <taxon>Vibrio</taxon>
    </lineage>
</organism>
<dbReference type="SMART" id="SM00490">
    <property type="entry name" value="HELICc"/>
    <property type="match status" value="1"/>
</dbReference>
<dbReference type="PANTHER" id="PTHR43519">
    <property type="entry name" value="ATP-DEPENDENT RNA HELICASE HRPB"/>
    <property type="match status" value="1"/>
</dbReference>
<evidence type="ECO:0000256" key="3">
    <source>
        <dbReference type="ARBA" id="ARBA00022806"/>
    </source>
</evidence>
<dbReference type="GO" id="GO:0003724">
    <property type="term" value="F:RNA helicase activity"/>
    <property type="evidence" value="ECO:0007669"/>
    <property type="project" value="UniProtKB-EC"/>
</dbReference>
<keyword evidence="1" id="KW-0547">Nucleotide-binding</keyword>
<feature type="domain" description="Helicase C-terminal" evidence="6">
    <location>
        <begin position="203"/>
        <end position="367"/>
    </location>
</feature>
<dbReference type="InterPro" id="IPR014001">
    <property type="entry name" value="Helicase_ATP-bd"/>
</dbReference>
<dbReference type="InterPro" id="IPR013689">
    <property type="entry name" value="RNA_helicase_ATP-dep_HrpB_C"/>
</dbReference>
<dbReference type="SMART" id="SM00847">
    <property type="entry name" value="HA2"/>
    <property type="match status" value="1"/>
</dbReference>
<dbReference type="RefSeq" id="WP_165310329.1">
    <property type="nucleotide sequence ID" value="NZ_CP049331.1"/>
</dbReference>
<accession>A0A6G7CFV2</accession>
<dbReference type="InterPro" id="IPR027417">
    <property type="entry name" value="P-loop_NTPase"/>
</dbReference>
<dbReference type="InterPro" id="IPR010225">
    <property type="entry name" value="HrpB"/>
</dbReference>
<dbReference type="InterPro" id="IPR011545">
    <property type="entry name" value="DEAD/DEAH_box_helicase_dom"/>
</dbReference>
<reference evidence="7 8" key="1">
    <citation type="submission" date="2020-02" db="EMBL/GenBank/DDBJ databases">
        <title>A complete genome of a marine bacterium Vibrio sp. ZWAL4003 isolated from the mangrove sediment with the ability to degrade polysaccharides.</title>
        <authorList>
            <person name="Wu J."/>
            <person name="Qu W."/>
            <person name="Zeng R."/>
        </authorList>
    </citation>
    <scope>NUCLEOTIDE SEQUENCE [LARGE SCALE GENOMIC DNA]</scope>
    <source>
        <strain evidence="7 8">ZWAL4003</strain>
    </source>
</reference>
<dbReference type="GO" id="GO:0003676">
    <property type="term" value="F:nucleic acid binding"/>
    <property type="evidence" value="ECO:0007669"/>
    <property type="project" value="InterPro"/>
</dbReference>
<dbReference type="EMBL" id="CP049331">
    <property type="protein sequence ID" value="QIH40918.1"/>
    <property type="molecule type" value="Genomic_DNA"/>
</dbReference>
<dbReference type="PROSITE" id="PS51194">
    <property type="entry name" value="HELICASE_CTER"/>
    <property type="match status" value="1"/>
</dbReference>
<sequence>MSQLPIHAVIPDLLAGVEHSPQLILKAAPGAGKSTYFPLALLKSGLVDGKIIMLEPRRLAARNIARYLSEQLGEQVGKTIGYRVRGETKVSHDTRLEVVTEGIMTRMIQSDPELDGIGALIFDEFHERSIHADTALALSLEVQSVLREDLKIIVMSATLDQAALQQLLPLAAYVESDGRGYPIEVRYHSLSMNDPLVPAMAKQIRSLINNEQGSLLAFLPGAASIMSLAEQLSDLPNDVDVCPIYGQMNFSDQQKAISAPPPGKRKVVLATNIAETSLTIEGIRIVVDSGLERVARFDLKTGITRLEQVRIAQSSSEQRAGRAGRLEAGICMRLYSESQFYQQPKVSIPEILQSDLAPLVLELAQWGVKNANELQWLDLPPIPAINQAQSLLISLGLIDKHNQLTSMGKEAHRLGVEPRIAAMLLKVENKNSVLLNSALALAALLEEPEKQILDLQYSLHRWQQGNHPKSKQMTQRAVALANKLDCVFSLNEVKSHLLPLVACLAFPDRIAQKRGQAYGQFLLANGHGAFIDELQPLAAIDYVVALDLMRSQSPSNQVSQSSRIFCALALDITDLESQFGSLFLTTEQVDWDEKAGRLVAEERCCLGELVIRRRALPEPDKQKMTQALLNYVERKGLSVLNWSDDSLQWLERVRCAIDWLDDEEWPAMDEASLLCELRDWLEPYLIGITSVKALQKINLIEALNARLGWPLNQQLDEWLPVDHVLPTGTHKKIRYQRGKEPVLSVRMQEVFGEQTSPVIAKGRQAIVMELLSPAQRPLQVTRDLAGFWAGAYKEVQKEMKGRYPKHVWPDDPANHIATTKTKRQLNS</sequence>
<dbReference type="Gene3D" id="1.20.120.1080">
    <property type="match status" value="1"/>
</dbReference>